<dbReference type="EMBL" id="LZRT01000010">
    <property type="protein sequence ID" value="OUM90788.1"/>
    <property type="molecule type" value="Genomic_DNA"/>
</dbReference>
<comment type="caution">
    <text evidence="5">The sequence shown here is derived from an EMBL/GenBank/DDBJ whole genome shotgun (WGS) entry which is preliminary data.</text>
</comment>
<dbReference type="InterPro" id="IPR028082">
    <property type="entry name" value="Peripla_BP_I"/>
</dbReference>
<evidence type="ECO:0000256" key="2">
    <source>
        <dbReference type="ARBA" id="ARBA00022729"/>
    </source>
</evidence>
<evidence type="ECO:0000313" key="5">
    <source>
        <dbReference type="EMBL" id="OUM90788.1"/>
    </source>
</evidence>
<accession>A0A1Y3Q047</accession>
<protein>
    <recommendedName>
        <fullName evidence="4">Leucine-binding protein domain-containing protein</fullName>
    </recommendedName>
</protein>
<dbReference type="PROSITE" id="PS51257">
    <property type="entry name" value="PROKAR_LIPOPROTEIN"/>
    <property type="match status" value="1"/>
</dbReference>
<feature type="chain" id="PRO_5012373039" description="Leucine-binding protein domain-containing protein" evidence="3">
    <location>
        <begin position="26"/>
        <end position="220"/>
    </location>
</feature>
<gene>
    <name evidence="5" type="ORF">BAA01_07370</name>
</gene>
<sequence length="220" mass="23923">MFRNRFSYIGILFICVLLVALTACGDTQPAGSTSGDGESPSLAQGVTDTEILVGHLGPQTGATAEYDKVRQGIQAYFDVVNENGGVFGRKLTLIAHDDRYQPSETVKGAKRLVEEEKVFAILYPIGTANVNAMKPYLEEKGIPVVGLGTGANMFVEPPIRNFFGYQFNYMIESRIYVDYAINQLGAKRITLVFQNDDFGKQGLEGAKKSRCGISRCGSGS</sequence>
<feature type="domain" description="Leucine-binding protein" evidence="4">
    <location>
        <begin position="51"/>
        <end position="209"/>
    </location>
</feature>
<dbReference type="Gene3D" id="3.40.50.2300">
    <property type="match status" value="2"/>
</dbReference>
<organism evidence="5 6">
    <name type="scientific">Bacillus thermozeamaize</name>
    <dbReference type="NCBI Taxonomy" id="230954"/>
    <lineage>
        <taxon>Bacteria</taxon>
        <taxon>Bacillati</taxon>
        <taxon>Bacillota</taxon>
        <taxon>Bacilli</taxon>
        <taxon>Bacillales</taxon>
        <taxon>Bacillaceae</taxon>
        <taxon>Bacillus</taxon>
    </lineage>
</organism>
<evidence type="ECO:0000313" key="6">
    <source>
        <dbReference type="Proteomes" id="UP000196475"/>
    </source>
</evidence>
<feature type="signal peptide" evidence="3">
    <location>
        <begin position="1"/>
        <end position="25"/>
    </location>
</feature>
<keyword evidence="2 3" id="KW-0732">Signal</keyword>
<dbReference type="Proteomes" id="UP000196475">
    <property type="component" value="Unassembled WGS sequence"/>
</dbReference>
<evidence type="ECO:0000259" key="4">
    <source>
        <dbReference type="Pfam" id="PF13458"/>
    </source>
</evidence>
<dbReference type="PANTHER" id="PTHR47235:SF1">
    <property type="entry name" value="BLR6548 PROTEIN"/>
    <property type="match status" value="1"/>
</dbReference>
<comment type="similarity">
    <text evidence="1">Belongs to the leucine-binding protein family.</text>
</comment>
<dbReference type="SUPFAM" id="SSF53822">
    <property type="entry name" value="Periplasmic binding protein-like I"/>
    <property type="match status" value="1"/>
</dbReference>
<dbReference type="Pfam" id="PF13458">
    <property type="entry name" value="Peripla_BP_6"/>
    <property type="match status" value="1"/>
</dbReference>
<evidence type="ECO:0000256" key="1">
    <source>
        <dbReference type="ARBA" id="ARBA00010062"/>
    </source>
</evidence>
<evidence type="ECO:0000256" key="3">
    <source>
        <dbReference type="SAM" id="SignalP"/>
    </source>
</evidence>
<proteinExistence type="inferred from homology"/>
<dbReference type="PANTHER" id="PTHR47235">
    <property type="entry name" value="BLR6548 PROTEIN"/>
    <property type="match status" value="1"/>
</dbReference>
<dbReference type="AlphaFoldDB" id="A0A1Y3Q047"/>
<reference evidence="6" key="1">
    <citation type="submission" date="2016-06" db="EMBL/GenBank/DDBJ databases">
        <authorList>
            <person name="Nascimento L."/>
            <person name="Pereira R.V."/>
            <person name="Martins L.F."/>
            <person name="Quaggio R.B."/>
            <person name="Silva A.M."/>
            <person name="Setubal J.C."/>
        </authorList>
    </citation>
    <scope>NUCLEOTIDE SEQUENCE [LARGE SCALE GENOMIC DNA]</scope>
</reference>
<dbReference type="InterPro" id="IPR028081">
    <property type="entry name" value="Leu-bd"/>
</dbReference>
<name>A0A1Y3Q047_9BACI</name>